<keyword evidence="3" id="KW-1185">Reference proteome</keyword>
<dbReference type="Proteomes" id="UP001627154">
    <property type="component" value="Unassembled WGS sequence"/>
</dbReference>
<evidence type="ECO:0000313" key="2">
    <source>
        <dbReference type="EMBL" id="KAL3396945.1"/>
    </source>
</evidence>
<protein>
    <submittedName>
        <fullName evidence="2">Uncharacterized protein</fullName>
    </submittedName>
</protein>
<sequence>MFDWLFMQQVSTSCAPRYQFERINETYNLKIAINEENANTWICQQLKDFIRWHHICIEKWDENQHFGRNNISTFSLYNYVGLYKIEKMNEEYNQKMEFNEEISNTWMWEKLKDLIKWHQLCIEAQRSSRRLRGGRASAATTRRVERNNRAASKICSDPAADDDYTMTAAAAGSNNNDNDCY</sequence>
<organism evidence="2 3">
    <name type="scientific">Trichogramma kaykai</name>
    <dbReference type="NCBI Taxonomy" id="54128"/>
    <lineage>
        <taxon>Eukaryota</taxon>
        <taxon>Metazoa</taxon>
        <taxon>Ecdysozoa</taxon>
        <taxon>Arthropoda</taxon>
        <taxon>Hexapoda</taxon>
        <taxon>Insecta</taxon>
        <taxon>Pterygota</taxon>
        <taxon>Neoptera</taxon>
        <taxon>Endopterygota</taxon>
        <taxon>Hymenoptera</taxon>
        <taxon>Apocrita</taxon>
        <taxon>Proctotrupomorpha</taxon>
        <taxon>Chalcidoidea</taxon>
        <taxon>Trichogrammatidae</taxon>
        <taxon>Trichogramma</taxon>
    </lineage>
</organism>
<accession>A0ABD2WW28</accession>
<dbReference type="EMBL" id="JBJJXI010000067">
    <property type="protein sequence ID" value="KAL3396945.1"/>
    <property type="molecule type" value="Genomic_DNA"/>
</dbReference>
<feature type="region of interest" description="Disordered" evidence="1">
    <location>
        <begin position="132"/>
        <end position="152"/>
    </location>
</feature>
<evidence type="ECO:0000256" key="1">
    <source>
        <dbReference type="SAM" id="MobiDB-lite"/>
    </source>
</evidence>
<reference evidence="2 3" key="1">
    <citation type="journal article" date="2024" name="bioRxiv">
        <title>A reference genome for Trichogramma kaykai: A tiny desert-dwelling parasitoid wasp with competing sex-ratio distorters.</title>
        <authorList>
            <person name="Culotta J."/>
            <person name="Lindsey A.R."/>
        </authorList>
    </citation>
    <scope>NUCLEOTIDE SEQUENCE [LARGE SCALE GENOMIC DNA]</scope>
    <source>
        <strain evidence="2 3">KSX58</strain>
    </source>
</reference>
<gene>
    <name evidence="2" type="ORF">TKK_008996</name>
</gene>
<proteinExistence type="predicted"/>
<evidence type="ECO:0000313" key="3">
    <source>
        <dbReference type="Proteomes" id="UP001627154"/>
    </source>
</evidence>
<comment type="caution">
    <text evidence="2">The sequence shown here is derived from an EMBL/GenBank/DDBJ whole genome shotgun (WGS) entry which is preliminary data.</text>
</comment>
<name>A0ABD2WW28_9HYME</name>
<dbReference type="AlphaFoldDB" id="A0ABD2WW28"/>